<protein>
    <submittedName>
        <fullName evidence="1">Uncharacterized protein</fullName>
    </submittedName>
</protein>
<reference evidence="1" key="1">
    <citation type="submission" date="2024-02" db="EMBL/GenBank/DDBJ databases">
        <title>Metagenome Assembled Genome of Zalaria obscura JY119.</title>
        <authorList>
            <person name="Vighnesh L."/>
            <person name="Jagadeeshwari U."/>
            <person name="Venkata Ramana C."/>
            <person name="Sasikala C."/>
        </authorList>
    </citation>
    <scope>NUCLEOTIDE SEQUENCE</scope>
    <source>
        <strain evidence="1">JY119</strain>
    </source>
</reference>
<keyword evidence="2" id="KW-1185">Reference proteome</keyword>
<organism evidence="1 2">
    <name type="scientific">Zalaria obscura</name>
    <dbReference type="NCBI Taxonomy" id="2024903"/>
    <lineage>
        <taxon>Eukaryota</taxon>
        <taxon>Fungi</taxon>
        <taxon>Dikarya</taxon>
        <taxon>Ascomycota</taxon>
        <taxon>Pezizomycotina</taxon>
        <taxon>Dothideomycetes</taxon>
        <taxon>Dothideomycetidae</taxon>
        <taxon>Dothideales</taxon>
        <taxon>Zalariaceae</taxon>
        <taxon>Zalaria</taxon>
    </lineage>
</organism>
<accession>A0ACC3S452</accession>
<evidence type="ECO:0000313" key="2">
    <source>
        <dbReference type="Proteomes" id="UP001320706"/>
    </source>
</evidence>
<evidence type="ECO:0000313" key="1">
    <source>
        <dbReference type="EMBL" id="KAK8196005.1"/>
    </source>
</evidence>
<proteinExistence type="predicted"/>
<sequence length="105" mass="11176">MPTQAAGISDHSCMCVCLKTVRTPGMGQAAQATSLGGKECYLLQHPTGGDKSIPVTHIQAKPSRSSNRKTSKEKPSAISKDFWFPIVDDILAIAVGSSADVFSRR</sequence>
<comment type="caution">
    <text evidence="1">The sequence shown here is derived from an EMBL/GenBank/DDBJ whole genome shotgun (WGS) entry which is preliminary data.</text>
</comment>
<dbReference type="EMBL" id="JAMKPW020000042">
    <property type="protein sequence ID" value="KAK8196005.1"/>
    <property type="molecule type" value="Genomic_DNA"/>
</dbReference>
<dbReference type="Proteomes" id="UP001320706">
    <property type="component" value="Unassembled WGS sequence"/>
</dbReference>
<name>A0ACC3S452_9PEZI</name>
<gene>
    <name evidence="1" type="ORF">M8818_007156</name>
</gene>